<dbReference type="EMBL" id="GG663742">
    <property type="protein sequence ID" value="EEH55258.1"/>
    <property type="molecule type" value="Genomic_DNA"/>
</dbReference>
<dbReference type="AlphaFoldDB" id="C1MY22"/>
<accession>C1MY22</accession>
<dbReference type="KEGG" id="mpp:MICPUCDRAFT_60371"/>
<dbReference type="GeneID" id="9685927"/>
<dbReference type="OMA" id="MCAKYAG"/>
<dbReference type="OrthoDB" id="496470at2759"/>
<reference evidence="1 2" key="1">
    <citation type="journal article" date="2009" name="Science">
        <title>Green evolution and dynamic adaptations revealed by genomes of the marine picoeukaryotes Micromonas.</title>
        <authorList>
            <person name="Worden A.Z."/>
            <person name="Lee J.H."/>
            <person name="Mock T."/>
            <person name="Rouze P."/>
            <person name="Simmons M.P."/>
            <person name="Aerts A.L."/>
            <person name="Allen A.E."/>
            <person name="Cuvelier M.L."/>
            <person name="Derelle E."/>
            <person name="Everett M.V."/>
            <person name="Foulon E."/>
            <person name="Grimwood J."/>
            <person name="Gundlach H."/>
            <person name="Henrissat B."/>
            <person name="Napoli C."/>
            <person name="McDonald S.M."/>
            <person name="Parker M.S."/>
            <person name="Rombauts S."/>
            <person name="Salamov A."/>
            <person name="Von Dassow P."/>
            <person name="Badger J.H."/>
            <person name="Coutinho P.M."/>
            <person name="Demir E."/>
            <person name="Dubchak I."/>
            <person name="Gentemann C."/>
            <person name="Eikrem W."/>
            <person name="Gready J.E."/>
            <person name="John U."/>
            <person name="Lanier W."/>
            <person name="Lindquist E.A."/>
            <person name="Lucas S."/>
            <person name="Mayer K.F."/>
            <person name="Moreau H."/>
            <person name="Not F."/>
            <person name="Otillar R."/>
            <person name="Panaud O."/>
            <person name="Pangilinan J."/>
            <person name="Paulsen I."/>
            <person name="Piegu B."/>
            <person name="Poliakov A."/>
            <person name="Robbens S."/>
            <person name="Schmutz J."/>
            <person name="Toulza E."/>
            <person name="Wyss T."/>
            <person name="Zelensky A."/>
            <person name="Zhou K."/>
            <person name="Armbrust E.V."/>
            <person name="Bhattacharya D."/>
            <person name="Goodenough U.W."/>
            <person name="Van de Peer Y."/>
            <person name="Grigoriev I.V."/>
        </authorList>
    </citation>
    <scope>NUCLEOTIDE SEQUENCE [LARGE SCALE GENOMIC DNA]</scope>
    <source>
        <strain evidence="1 2">CCMP1545</strain>
    </source>
</reference>
<gene>
    <name evidence="1" type="ORF">MICPUCDRAFT_60371</name>
</gene>
<dbReference type="RefSeq" id="XP_003060489.1">
    <property type="nucleotide sequence ID" value="XM_003060443.1"/>
</dbReference>
<keyword evidence="2" id="KW-1185">Reference proteome</keyword>
<proteinExistence type="predicted"/>
<protein>
    <submittedName>
        <fullName evidence="1">Predicted protein</fullName>
    </submittedName>
</protein>
<evidence type="ECO:0000313" key="1">
    <source>
        <dbReference type="EMBL" id="EEH55258.1"/>
    </source>
</evidence>
<name>C1MY22_MICPC</name>
<dbReference type="Proteomes" id="UP000001876">
    <property type="component" value="Unassembled WGS sequence"/>
</dbReference>
<organism evidence="2">
    <name type="scientific">Micromonas pusilla (strain CCMP1545)</name>
    <name type="common">Picoplanktonic green alga</name>
    <dbReference type="NCBI Taxonomy" id="564608"/>
    <lineage>
        <taxon>Eukaryota</taxon>
        <taxon>Viridiplantae</taxon>
        <taxon>Chlorophyta</taxon>
        <taxon>Mamiellophyceae</taxon>
        <taxon>Mamiellales</taxon>
        <taxon>Mamiellaceae</taxon>
        <taxon>Micromonas</taxon>
    </lineage>
</organism>
<sequence>MSSSLAMRATVARPTVSARGASARAVAVAPLACRAPRAPRASAISASSATDEAGAVAANANFRAGAGAGGGSADVNNSVTDDDVSSWNEIEIQVANMCAKYAGDSSVNGRIMALAELGPDKTYEALDDITVVDVFQAAYDGGLEAATTIIDVHLRMVAECIIADDVELVRTVYGKFKRMPPLLMRSSVVATAAVAEAGLLKVREEYELIEAMLREEVAKPDAGDEMKLEHEKCEVLMKTMDAVIAVLHEEKGEKDGELVSDAPSVSSSSD</sequence>
<evidence type="ECO:0000313" key="2">
    <source>
        <dbReference type="Proteomes" id="UP000001876"/>
    </source>
</evidence>